<comment type="subcellular location">
    <subcellularLocation>
        <location evidence="1">Secreted</location>
        <location evidence="1">Extracellular space</location>
        <location evidence="1">Extracellular matrix</location>
    </subcellularLocation>
</comment>
<feature type="disulfide bond" evidence="11">
    <location>
        <begin position="642"/>
        <end position="652"/>
    </location>
</feature>
<keyword evidence="7" id="KW-0677">Repeat</keyword>
<organism evidence="16 17">
    <name type="scientific">Littorina saxatilis</name>
    <dbReference type="NCBI Taxonomy" id="31220"/>
    <lineage>
        <taxon>Eukaryota</taxon>
        <taxon>Metazoa</taxon>
        <taxon>Spiralia</taxon>
        <taxon>Lophotrochozoa</taxon>
        <taxon>Mollusca</taxon>
        <taxon>Gastropoda</taxon>
        <taxon>Caenogastropoda</taxon>
        <taxon>Littorinimorpha</taxon>
        <taxon>Littorinoidea</taxon>
        <taxon>Littorinidae</taxon>
        <taxon>Littorina</taxon>
    </lineage>
</organism>
<name>A0AAN9GCC3_9CAEN</name>
<dbReference type="FunFam" id="2.10.25.10:FF:000240">
    <property type="entry name" value="Vitamin K-dependent protein S"/>
    <property type="match status" value="1"/>
</dbReference>
<dbReference type="InterPro" id="IPR049883">
    <property type="entry name" value="NOTCH1_EGF-like"/>
</dbReference>
<dbReference type="Pfam" id="PF07645">
    <property type="entry name" value="EGF_CA"/>
    <property type="match status" value="7"/>
</dbReference>
<proteinExistence type="inferred from homology"/>
<evidence type="ECO:0000256" key="6">
    <source>
        <dbReference type="ARBA" id="ARBA00022729"/>
    </source>
</evidence>
<dbReference type="InterPro" id="IPR026823">
    <property type="entry name" value="cEGF"/>
</dbReference>
<dbReference type="Pfam" id="PF14670">
    <property type="entry name" value="FXa_inhibition"/>
    <property type="match status" value="1"/>
</dbReference>
<keyword evidence="3" id="KW-0964">Secreted</keyword>
<evidence type="ECO:0000256" key="13">
    <source>
        <dbReference type="SAM" id="SignalP"/>
    </source>
</evidence>
<feature type="domain" description="Anaphylatoxin-like" evidence="14">
    <location>
        <begin position="124"/>
        <end position="155"/>
    </location>
</feature>
<feature type="domain" description="EGF-like" evidence="15">
    <location>
        <begin position="596"/>
        <end position="634"/>
    </location>
</feature>
<dbReference type="PROSITE" id="PS00010">
    <property type="entry name" value="ASX_HYDROXYL"/>
    <property type="match status" value="6"/>
</dbReference>
<dbReference type="InterPro" id="IPR000020">
    <property type="entry name" value="Anaphylatoxin/fibulin"/>
</dbReference>
<dbReference type="AlphaFoldDB" id="A0AAN9GCC3"/>
<dbReference type="Gene3D" id="2.10.25.10">
    <property type="entry name" value="Laminin"/>
    <property type="match status" value="12"/>
</dbReference>
<gene>
    <name evidence="16" type="ORF">V1264_020582</name>
</gene>
<evidence type="ECO:0000256" key="1">
    <source>
        <dbReference type="ARBA" id="ARBA00004498"/>
    </source>
</evidence>
<dbReference type="SMART" id="SM00181">
    <property type="entry name" value="EGF"/>
    <property type="match status" value="12"/>
</dbReference>
<keyword evidence="6 13" id="KW-0732">Signal</keyword>
<feature type="signal peptide" evidence="13">
    <location>
        <begin position="1"/>
        <end position="29"/>
    </location>
</feature>
<evidence type="ECO:0000256" key="8">
    <source>
        <dbReference type="ARBA" id="ARBA00022837"/>
    </source>
</evidence>
<sequence>MEGVSVRVAAAVVVLACLTMNLSILPTSGQTLTEFFKPGVLDQCCLLGMQWSNSSRRCSGYPGPVRGIDPASQGACMSVIEVCCLKQIQLDMCESGKRTALDRQLCAVRDSDAGAEQFRECCHCCQMGVASRIQSSSCDAPSLGEPCDSKFVECCSGRPSSNFTIPGLSGDKNNPSDEPDSSNSNSNTAHNNTNDMKDTGDDVNECEIFPGMVCSHLCVDQPKGFYCDCPSGFEMSDDKRTCTFVESSEELDCTTNNACEQRCTTRTSGRSECVCYEGYRLNEDARTCTDIDECTEGTYRCSPSQSCINTKGGYSCLAADCPDGTTRNPRTGQCETDNACLSGFAYNSISRRCEDIDECTVEQHTCRGRSEVCRNLNGTFTCDCEEGFERNRTRACQDINECALGYDDCKVGERCENSHGGFSCRRIHHCGTGYTLDEASQSCVDIDECSIGTHNCAGGFVCQNMQGSFRCVPKECPVGSRFNPGTGECQRINCRRGFKPSRSGSCVDMDECTENTHRCQRHQQCINTAGSYRCRSLVNCPPGYEPTSNSGCQDINECTSNKHRCSGDQECVNRQGSYFCQCPRGFRHDASGRCIDVNECSYGAAICPSTSRCVNTVGSYKCECNDGFISDESGGCLDIDECLADNICQHKCRNVQGSFFCTCNRGYQLREDKRSCEDIDECTQFRGVGGRGGVCGGRCINKPGSYRCECPEGWRLKRDGRSCEDIDECQENIAFCPQQDSICINTRGNYKCPVVRCPEGFAKTTATGPQNSIRCKRVEMDCPECRRGLLSRSYNFLTFPSNVLVPAPLFSMTGARDPDKSYTWRLNLLSARPLKAGILPAHVSNFKLEESLDQAVVSLSSRVEGPQDVELRLDMNITSFYSGFEGVAESRIYLYITEDGAGR</sequence>
<keyword evidence="8" id="KW-0106">Calcium</keyword>
<feature type="region of interest" description="Disordered" evidence="12">
    <location>
        <begin position="165"/>
        <end position="196"/>
    </location>
</feature>
<dbReference type="GO" id="GO:0005509">
    <property type="term" value="F:calcium ion binding"/>
    <property type="evidence" value="ECO:0007669"/>
    <property type="project" value="InterPro"/>
</dbReference>
<dbReference type="FunFam" id="2.10.25.10:FF:000005">
    <property type="entry name" value="Fibrillin 2"/>
    <property type="match status" value="2"/>
</dbReference>
<dbReference type="InterPro" id="IPR052235">
    <property type="entry name" value="Nephronectin_domain"/>
</dbReference>
<evidence type="ECO:0000256" key="12">
    <source>
        <dbReference type="SAM" id="MobiDB-lite"/>
    </source>
</evidence>
<evidence type="ECO:0000313" key="17">
    <source>
        <dbReference type="Proteomes" id="UP001374579"/>
    </source>
</evidence>
<protein>
    <recommendedName>
        <fullName evidence="18">Fibulin-1</fullName>
    </recommendedName>
</protein>
<dbReference type="EMBL" id="JBAMIC010000010">
    <property type="protein sequence ID" value="KAK7102349.1"/>
    <property type="molecule type" value="Genomic_DNA"/>
</dbReference>
<comment type="similarity">
    <text evidence="2">Belongs to the fibulin family.</text>
</comment>
<dbReference type="GO" id="GO:0005576">
    <property type="term" value="C:extracellular region"/>
    <property type="evidence" value="ECO:0007669"/>
    <property type="project" value="InterPro"/>
</dbReference>
<dbReference type="PANTHER" id="PTHR24050:SF28">
    <property type="entry name" value="UROMODULIN-LIKE"/>
    <property type="match status" value="1"/>
</dbReference>
<dbReference type="PROSITE" id="PS01186">
    <property type="entry name" value="EGF_2"/>
    <property type="match status" value="5"/>
</dbReference>
<evidence type="ECO:0000256" key="10">
    <source>
        <dbReference type="ARBA" id="ARBA00023180"/>
    </source>
</evidence>
<evidence type="ECO:0000259" key="15">
    <source>
        <dbReference type="PROSITE" id="PS50026"/>
    </source>
</evidence>
<dbReference type="PROSITE" id="PS01178">
    <property type="entry name" value="ANAPHYLATOXIN_2"/>
    <property type="match status" value="1"/>
</dbReference>
<dbReference type="InterPro" id="IPR055088">
    <property type="entry name" value="Fibulin_C"/>
</dbReference>
<evidence type="ECO:0000256" key="11">
    <source>
        <dbReference type="PROSITE-ProRule" id="PRU00076"/>
    </source>
</evidence>
<dbReference type="InterPro" id="IPR000742">
    <property type="entry name" value="EGF"/>
</dbReference>
<evidence type="ECO:0008006" key="18">
    <source>
        <dbReference type="Google" id="ProtNLM"/>
    </source>
</evidence>
<feature type="chain" id="PRO_5042989125" description="Fibulin-1" evidence="13">
    <location>
        <begin position="30"/>
        <end position="903"/>
    </location>
</feature>
<dbReference type="FunFam" id="2.10.25.10:FF:000038">
    <property type="entry name" value="Fibrillin 2"/>
    <property type="match status" value="3"/>
</dbReference>
<keyword evidence="4" id="KW-0272">Extracellular matrix</keyword>
<comment type="caution">
    <text evidence="16">The sequence shown here is derived from an EMBL/GenBank/DDBJ whole genome shotgun (WGS) entry which is preliminary data.</text>
</comment>
<evidence type="ECO:0000256" key="7">
    <source>
        <dbReference type="ARBA" id="ARBA00022737"/>
    </source>
</evidence>
<feature type="compositionally biased region" description="Low complexity" evidence="12">
    <location>
        <begin position="181"/>
        <end position="194"/>
    </location>
</feature>
<keyword evidence="5 11" id="KW-0245">EGF-like domain</keyword>
<dbReference type="Proteomes" id="UP001374579">
    <property type="component" value="Unassembled WGS sequence"/>
</dbReference>
<dbReference type="SUPFAM" id="SSF57184">
    <property type="entry name" value="Growth factor receptor domain"/>
    <property type="match status" value="4"/>
</dbReference>
<dbReference type="Pfam" id="PF22914">
    <property type="entry name" value="Fibulin_C"/>
    <property type="match status" value="1"/>
</dbReference>
<evidence type="ECO:0000256" key="9">
    <source>
        <dbReference type="ARBA" id="ARBA00023157"/>
    </source>
</evidence>
<feature type="domain" description="EGF-like" evidence="15">
    <location>
        <begin position="638"/>
        <end position="677"/>
    </location>
</feature>
<dbReference type="PROSITE" id="PS50026">
    <property type="entry name" value="EGF_3"/>
    <property type="match status" value="5"/>
</dbReference>
<dbReference type="PROSITE" id="PS01177">
    <property type="entry name" value="ANAPHYLATOXIN_1"/>
    <property type="match status" value="1"/>
</dbReference>
<evidence type="ECO:0000256" key="5">
    <source>
        <dbReference type="ARBA" id="ARBA00022536"/>
    </source>
</evidence>
<dbReference type="InterPro" id="IPR000152">
    <property type="entry name" value="EGF-type_Asp/Asn_hydroxyl_site"/>
</dbReference>
<dbReference type="SUPFAM" id="SSF57196">
    <property type="entry name" value="EGF/Laminin"/>
    <property type="match status" value="2"/>
</dbReference>
<reference evidence="16 17" key="1">
    <citation type="submission" date="2024-02" db="EMBL/GenBank/DDBJ databases">
        <title>Chromosome-scale genome assembly of the rough periwinkle Littorina saxatilis.</title>
        <authorList>
            <person name="De Jode A."/>
            <person name="Faria R."/>
            <person name="Formenti G."/>
            <person name="Sims Y."/>
            <person name="Smith T.P."/>
            <person name="Tracey A."/>
            <person name="Wood J.M.D."/>
            <person name="Zagrodzka Z.B."/>
            <person name="Johannesson K."/>
            <person name="Butlin R.K."/>
            <person name="Leder E.H."/>
        </authorList>
    </citation>
    <scope>NUCLEOTIDE SEQUENCE [LARGE SCALE GENOMIC DNA]</scope>
    <source>
        <strain evidence="16">Snail1</strain>
        <tissue evidence="16">Muscle</tissue>
    </source>
</reference>
<keyword evidence="10" id="KW-0325">Glycoprotein</keyword>
<dbReference type="InterPro" id="IPR018097">
    <property type="entry name" value="EGF_Ca-bd_CS"/>
</dbReference>
<dbReference type="InterPro" id="IPR001881">
    <property type="entry name" value="EGF-like_Ca-bd_dom"/>
</dbReference>
<keyword evidence="17" id="KW-1185">Reference proteome</keyword>
<keyword evidence="9 11" id="KW-1015">Disulfide bond</keyword>
<evidence type="ECO:0000256" key="4">
    <source>
        <dbReference type="ARBA" id="ARBA00022530"/>
    </source>
</evidence>
<dbReference type="PROSITE" id="PS01187">
    <property type="entry name" value="EGF_CA"/>
    <property type="match status" value="5"/>
</dbReference>
<dbReference type="SMART" id="SM00179">
    <property type="entry name" value="EGF_CA"/>
    <property type="match status" value="11"/>
</dbReference>
<dbReference type="Pfam" id="PF12662">
    <property type="entry name" value="cEGF"/>
    <property type="match status" value="2"/>
</dbReference>
<feature type="domain" description="EGF-like" evidence="15">
    <location>
        <begin position="355"/>
        <end position="397"/>
    </location>
</feature>
<feature type="domain" description="EGF-like" evidence="15">
    <location>
        <begin position="202"/>
        <end position="243"/>
    </location>
</feature>
<comment type="caution">
    <text evidence="11">Lacks conserved residue(s) required for the propagation of feature annotation.</text>
</comment>
<dbReference type="PANTHER" id="PTHR24050">
    <property type="entry name" value="PA14 DOMAIN-CONTAINING PROTEIN"/>
    <property type="match status" value="1"/>
</dbReference>
<evidence type="ECO:0000259" key="14">
    <source>
        <dbReference type="PROSITE" id="PS01178"/>
    </source>
</evidence>
<evidence type="ECO:0000256" key="3">
    <source>
        <dbReference type="ARBA" id="ARBA00022525"/>
    </source>
</evidence>
<dbReference type="CDD" id="cd00054">
    <property type="entry name" value="EGF_CA"/>
    <property type="match status" value="5"/>
</dbReference>
<accession>A0AAN9GCC3</accession>
<dbReference type="InterPro" id="IPR009030">
    <property type="entry name" value="Growth_fac_rcpt_cys_sf"/>
</dbReference>
<feature type="domain" description="EGF-like" evidence="15">
    <location>
        <begin position="554"/>
        <end position="595"/>
    </location>
</feature>
<evidence type="ECO:0000256" key="2">
    <source>
        <dbReference type="ARBA" id="ARBA00006127"/>
    </source>
</evidence>
<dbReference type="SMART" id="SM00104">
    <property type="entry name" value="ANATO"/>
    <property type="match status" value="3"/>
</dbReference>
<evidence type="ECO:0000313" key="16">
    <source>
        <dbReference type="EMBL" id="KAK7102349.1"/>
    </source>
</evidence>